<organism evidence="2 3">
    <name type="scientific">Rhodococcus qingshengii</name>
    <dbReference type="NCBI Taxonomy" id="334542"/>
    <lineage>
        <taxon>Bacteria</taxon>
        <taxon>Bacillati</taxon>
        <taxon>Actinomycetota</taxon>
        <taxon>Actinomycetes</taxon>
        <taxon>Mycobacteriales</taxon>
        <taxon>Nocardiaceae</taxon>
        <taxon>Rhodococcus</taxon>
        <taxon>Rhodococcus erythropolis group</taxon>
    </lineage>
</organism>
<dbReference type="GeneID" id="64141306"/>
<dbReference type="Gene3D" id="1.10.357.10">
    <property type="entry name" value="Tetracycline Repressor, domain 2"/>
    <property type="match status" value="1"/>
</dbReference>
<dbReference type="GO" id="GO:0003700">
    <property type="term" value="F:DNA-binding transcription factor activity"/>
    <property type="evidence" value="ECO:0007669"/>
    <property type="project" value="TreeGrafter"/>
</dbReference>
<dbReference type="PRINTS" id="PR00455">
    <property type="entry name" value="HTHTETR"/>
</dbReference>
<dbReference type="InterPro" id="IPR001647">
    <property type="entry name" value="HTH_TetR"/>
</dbReference>
<accession>A0A2A5JAS0</accession>
<dbReference type="EMBL" id="NOVD01000008">
    <property type="protein sequence ID" value="PCK26694.1"/>
    <property type="molecule type" value="Genomic_DNA"/>
</dbReference>
<dbReference type="InterPro" id="IPR050109">
    <property type="entry name" value="HTH-type_TetR-like_transc_reg"/>
</dbReference>
<dbReference type="PROSITE" id="PS50977">
    <property type="entry name" value="HTH_TETR_2"/>
    <property type="match status" value="1"/>
</dbReference>
<dbReference type="InterPro" id="IPR036271">
    <property type="entry name" value="Tet_transcr_reg_TetR-rel_C_sf"/>
</dbReference>
<comment type="caution">
    <text evidence="2">The sequence shown here is derived from an EMBL/GenBank/DDBJ whole genome shotgun (WGS) entry which is preliminary data.</text>
</comment>
<gene>
    <name evidence="2" type="ORF">CHR55_15120</name>
</gene>
<protein>
    <submittedName>
        <fullName evidence="2">TetR/AcrR family transcriptional regulator</fullName>
    </submittedName>
</protein>
<keyword evidence="1" id="KW-0238">DNA-binding</keyword>
<proteinExistence type="predicted"/>
<name>A0A1X0LNK1_RHOSG</name>
<sequence>MSSGEASILTAAKALFAERGYASTTIKDIAVAAGYSPALVMKIYGSKARLYSAAIPSAPPMDEDPNADATGDIGCQLVEKLVARRESDETDPWAMLAVHVHEAPDPAAARAEIKQRYVHGIARRIGDTEPGLVRSQIVVSLLLGLATGMRTLELLGEDSLSSEDLIRRYGRLIQIAVDEIEPVSEHESFISDTVEE</sequence>
<dbReference type="Pfam" id="PF00440">
    <property type="entry name" value="TetR_N"/>
    <property type="match status" value="1"/>
</dbReference>
<evidence type="ECO:0000256" key="1">
    <source>
        <dbReference type="ARBA" id="ARBA00023125"/>
    </source>
</evidence>
<dbReference type="Pfam" id="PF17920">
    <property type="entry name" value="TetR_C_16"/>
    <property type="match status" value="1"/>
</dbReference>
<reference evidence="2 3" key="1">
    <citation type="submission" date="2017-07" db="EMBL/GenBank/DDBJ databases">
        <title>Draft sequence of Rhodococcus enclensis 23b-28.</title>
        <authorList>
            <person name="Besaury L."/>
            <person name="Sancelme M."/>
            <person name="Amato P."/>
            <person name="Lallement A."/>
            <person name="Delort A.-M."/>
        </authorList>
    </citation>
    <scope>NUCLEOTIDE SEQUENCE [LARGE SCALE GENOMIC DNA]</scope>
    <source>
        <strain evidence="2 3">23b-28</strain>
    </source>
</reference>
<evidence type="ECO:0000313" key="2">
    <source>
        <dbReference type="EMBL" id="PCK26694.1"/>
    </source>
</evidence>
<accession>A0A1X0LNK1</accession>
<evidence type="ECO:0000313" key="3">
    <source>
        <dbReference type="Proteomes" id="UP000230886"/>
    </source>
</evidence>
<dbReference type="InterPro" id="IPR009057">
    <property type="entry name" value="Homeodomain-like_sf"/>
</dbReference>
<dbReference type="Proteomes" id="UP000230886">
    <property type="component" value="Unassembled WGS sequence"/>
</dbReference>
<dbReference type="PANTHER" id="PTHR30055">
    <property type="entry name" value="HTH-TYPE TRANSCRIPTIONAL REGULATOR RUTR"/>
    <property type="match status" value="1"/>
</dbReference>
<dbReference type="PANTHER" id="PTHR30055:SF235">
    <property type="entry name" value="TRANSCRIPTIONAL REGULATORY PROTEIN"/>
    <property type="match status" value="1"/>
</dbReference>
<dbReference type="SUPFAM" id="SSF48498">
    <property type="entry name" value="Tetracyclin repressor-like, C-terminal domain"/>
    <property type="match status" value="1"/>
</dbReference>
<dbReference type="SUPFAM" id="SSF46689">
    <property type="entry name" value="Homeodomain-like"/>
    <property type="match status" value="1"/>
</dbReference>
<dbReference type="AlphaFoldDB" id="A0A1X0LNK1"/>
<dbReference type="GO" id="GO:0000976">
    <property type="term" value="F:transcription cis-regulatory region binding"/>
    <property type="evidence" value="ECO:0007669"/>
    <property type="project" value="TreeGrafter"/>
</dbReference>
<dbReference type="RefSeq" id="WP_003941800.1">
    <property type="nucleotide sequence ID" value="NZ_AP023172.1"/>
</dbReference>
<dbReference type="InterPro" id="IPR041678">
    <property type="entry name" value="TetR_C_16"/>
</dbReference>